<gene>
    <name evidence="2" type="ORF">OS493_004209</name>
</gene>
<evidence type="ECO:0000256" key="1">
    <source>
        <dbReference type="SAM" id="Phobius"/>
    </source>
</evidence>
<dbReference type="EMBL" id="MU825874">
    <property type="protein sequence ID" value="KAJ7387235.1"/>
    <property type="molecule type" value="Genomic_DNA"/>
</dbReference>
<reference evidence="2" key="1">
    <citation type="submission" date="2023-01" db="EMBL/GenBank/DDBJ databases">
        <title>Genome assembly of the deep-sea coral Lophelia pertusa.</title>
        <authorList>
            <person name="Herrera S."/>
            <person name="Cordes E."/>
        </authorList>
    </citation>
    <scope>NUCLEOTIDE SEQUENCE</scope>
    <source>
        <strain evidence="2">USNM1676648</strain>
        <tissue evidence="2">Polyp</tissue>
    </source>
</reference>
<keyword evidence="1" id="KW-0472">Membrane</keyword>
<evidence type="ECO:0000313" key="3">
    <source>
        <dbReference type="Proteomes" id="UP001163046"/>
    </source>
</evidence>
<keyword evidence="1" id="KW-0812">Transmembrane</keyword>
<comment type="caution">
    <text evidence="2">The sequence shown here is derived from an EMBL/GenBank/DDBJ whole genome shotgun (WGS) entry which is preliminary data.</text>
</comment>
<dbReference type="Proteomes" id="UP001163046">
    <property type="component" value="Unassembled WGS sequence"/>
</dbReference>
<evidence type="ECO:0000313" key="2">
    <source>
        <dbReference type="EMBL" id="KAJ7387235.1"/>
    </source>
</evidence>
<feature type="transmembrane region" description="Helical" evidence="1">
    <location>
        <begin position="63"/>
        <end position="80"/>
    </location>
</feature>
<keyword evidence="3" id="KW-1185">Reference proteome</keyword>
<accession>A0A9W9ZTP8</accession>
<sequence>MIPVRDYMDNILIPQWKKGNYANTQKSAEKLLQRLSRTSTELAQLVQAIHRDTKKGASYQRSSGVYGVGAVAVCAGSVFVCNIRQWWLHAVVVLVLLLTPLTATIALAIPLQSWTSYGRTQQRCVKEIVKYCTQLDTARDER</sequence>
<protein>
    <submittedName>
        <fullName evidence="2">Uncharacterized protein</fullName>
    </submittedName>
</protein>
<organism evidence="2 3">
    <name type="scientific">Desmophyllum pertusum</name>
    <dbReference type="NCBI Taxonomy" id="174260"/>
    <lineage>
        <taxon>Eukaryota</taxon>
        <taxon>Metazoa</taxon>
        <taxon>Cnidaria</taxon>
        <taxon>Anthozoa</taxon>
        <taxon>Hexacorallia</taxon>
        <taxon>Scleractinia</taxon>
        <taxon>Caryophylliina</taxon>
        <taxon>Caryophylliidae</taxon>
        <taxon>Desmophyllum</taxon>
    </lineage>
</organism>
<feature type="transmembrane region" description="Helical" evidence="1">
    <location>
        <begin position="86"/>
        <end position="109"/>
    </location>
</feature>
<name>A0A9W9ZTP8_9CNID</name>
<dbReference type="OrthoDB" id="5972516at2759"/>
<proteinExistence type="predicted"/>
<keyword evidence="1" id="KW-1133">Transmembrane helix</keyword>
<dbReference type="AlphaFoldDB" id="A0A9W9ZTP8"/>